<comment type="caution">
    <text evidence="3">The sequence shown here is derived from an EMBL/GenBank/DDBJ whole genome shotgun (WGS) entry which is preliminary data.</text>
</comment>
<feature type="compositionally biased region" description="Basic and acidic residues" evidence="2">
    <location>
        <begin position="41"/>
        <end position="71"/>
    </location>
</feature>
<dbReference type="PANTHER" id="PTHR15721">
    <property type="entry name" value="KIAA0586 PROTEIN"/>
    <property type="match status" value="1"/>
</dbReference>
<protein>
    <submittedName>
        <fullName evidence="3">Uncharacterized protein</fullName>
    </submittedName>
</protein>
<dbReference type="GO" id="GO:0007224">
    <property type="term" value="P:smoothened signaling pathway"/>
    <property type="evidence" value="ECO:0007669"/>
    <property type="project" value="InterPro"/>
</dbReference>
<keyword evidence="4" id="KW-1185">Reference proteome</keyword>
<evidence type="ECO:0000256" key="2">
    <source>
        <dbReference type="SAM" id="MobiDB-lite"/>
    </source>
</evidence>
<feature type="compositionally biased region" description="Pro residues" evidence="2">
    <location>
        <begin position="275"/>
        <end position="297"/>
    </location>
</feature>
<feature type="region of interest" description="Disordered" evidence="2">
    <location>
        <begin position="41"/>
        <end position="80"/>
    </location>
</feature>
<dbReference type="PANTHER" id="PTHR15721:SF2">
    <property type="entry name" value="PROTEIN TALPID3"/>
    <property type="match status" value="1"/>
</dbReference>
<feature type="compositionally biased region" description="Low complexity" evidence="2">
    <location>
        <begin position="265"/>
        <end position="274"/>
    </location>
</feature>
<dbReference type="EMBL" id="JANIIK010000035">
    <property type="protein sequence ID" value="KAJ3612813.1"/>
    <property type="molecule type" value="Genomic_DNA"/>
</dbReference>
<sequence>MKTLFRVKGDVALADGSTCSSDAGDVLVRSTTTVRSLRTDRNHNITDRKHKDTTVRSLRNDRKHNITDQKDNTTTVNRSPVLGPALGQDVLTSHYRLQGREALSSALKHRSHTAPMRREVQVQLLAPVPPESGCLSSCQQGAVTTATVAATVPLIQAHSQLEVRVSQLTDSLRRLQETNSQQCELSSRPSDHLLQRLEILQNQHLLLQRHLLDSTPRMTTGHALVTPVPPPLTLHLSPPAAPPHLAPPAPPLPSAPAPPPPSALAPPAALSAPPTSAPPPPSAPAPPARLSAPPPPSVVQEAARVLRDVRRQRKVLEENLDTMLRARDTEALHCQLDALSANRDYSEALRVRRTVDAWITSLSHDPQALDQKQAAVPRVWCSLYEGHRGGLKKPPNTRPREPPTPPRAQPRRDGLSARLVHHPETSNMAALHATTGSNMAALHATTGSNMAALHATTGSNMAASYATTGSNMAALHTTTGSNMAAVEVLNPRATAELQEDSEQKEQQVIQVSGQPSPPAALYHGPTFPPSTSSVPLPAQDQASVLGLIHRGEALENRLLEW</sequence>
<dbReference type="AlphaFoldDB" id="A0A9Q0EWI4"/>
<dbReference type="Proteomes" id="UP001148018">
    <property type="component" value="Unassembled WGS sequence"/>
</dbReference>
<reference evidence="3" key="1">
    <citation type="submission" date="2022-07" db="EMBL/GenBank/DDBJ databases">
        <title>Chromosome-level genome of Muraenolepis orangiensis.</title>
        <authorList>
            <person name="Kim J."/>
        </authorList>
    </citation>
    <scope>NUCLEOTIDE SEQUENCE</scope>
    <source>
        <strain evidence="3">KU_S4_2022</strain>
        <tissue evidence="3">Muscle</tissue>
    </source>
</reference>
<dbReference type="GO" id="GO:0005814">
    <property type="term" value="C:centriole"/>
    <property type="evidence" value="ECO:0007669"/>
    <property type="project" value="TreeGrafter"/>
</dbReference>
<feature type="region of interest" description="Disordered" evidence="2">
    <location>
        <begin position="387"/>
        <end position="414"/>
    </location>
</feature>
<name>A0A9Q0EWI4_9TELE</name>
<keyword evidence="1" id="KW-0175">Coiled coil</keyword>
<evidence type="ECO:0000256" key="1">
    <source>
        <dbReference type="SAM" id="Coils"/>
    </source>
</evidence>
<feature type="coiled-coil region" evidence="1">
    <location>
        <begin position="299"/>
        <end position="326"/>
    </location>
</feature>
<evidence type="ECO:0000313" key="4">
    <source>
        <dbReference type="Proteomes" id="UP001148018"/>
    </source>
</evidence>
<accession>A0A9Q0EWI4</accession>
<dbReference type="OrthoDB" id="10057439at2759"/>
<gene>
    <name evidence="3" type="ORF">NHX12_019071</name>
</gene>
<proteinExistence type="predicted"/>
<feature type="region of interest" description="Disordered" evidence="2">
    <location>
        <begin position="222"/>
        <end position="299"/>
    </location>
</feature>
<organism evidence="3 4">
    <name type="scientific">Muraenolepis orangiensis</name>
    <name type="common">Patagonian moray cod</name>
    <dbReference type="NCBI Taxonomy" id="630683"/>
    <lineage>
        <taxon>Eukaryota</taxon>
        <taxon>Metazoa</taxon>
        <taxon>Chordata</taxon>
        <taxon>Craniata</taxon>
        <taxon>Vertebrata</taxon>
        <taxon>Euteleostomi</taxon>
        <taxon>Actinopterygii</taxon>
        <taxon>Neopterygii</taxon>
        <taxon>Teleostei</taxon>
        <taxon>Neoteleostei</taxon>
        <taxon>Acanthomorphata</taxon>
        <taxon>Zeiogadaria</taxon>
        <taxon>Gadariae</taxon>
        <taxon>Gadiformes</taxon>
        <taxon>Muraenolepidoidei</taxon>
        <taxon>Muraenolepididae</taxon>
        <taxon>Muraenolepis</taxon>
    </lineage>
</organism>
<dbReference type="InterPro" id="IPR029246">
    <property type="entry name" value="TALPID3"/>
</dbReference>
<dbReference type="Pfam" id="PF15324">
    <property type="entry name" value="TALPID3"/>
    <property type="match status" value="3"/>
</dbReference>
<dbReference type="GO" id="GO:0036064">
    <property type="term" value="C:ciliary basal body"/>
    <property type="evidence" value="ECO:0007669"/>
    <property type="project" value="TreeGrafter"/>
</dbReference>
<feature type="compositionally biased region" description="Pro residues" evidence="2">
    <location>
        <begin position="239"/>
        <end position="264"/>
    </location>
</feature>
<evidence type="ECO:0000313" key="3">
    <source>
        <dbReference type="EMBL" id="KAJ3612813.1"/>
    </source>
</evidence>